<dbReference type="InterPro" id="IPR050253">
    <property type="entry name" value="Seed_Storage-Functional"/>
</dbReference>
<dbReference type="PANTHER" id="PTHR31189">
    <property type="entry name" value="OS03G0336100 PROTEIN-RELATED"/>
    <property type="match status" value="1"/>
</dbReference>
<evidence type="ECO:0000313" key="3">
    <source>
        <dbReference type="EMBL" id="KAJ4957012.1"/>
    </source>
</evidence>
<dbReference type="Gene3D" id="6.10.250.1700">
    <property type="match status" value="1"/>
</dbReference>
<comment type="caution">
    <text evidence="3">The sequence shown here is derived from an EMBL/GenBank/DDBJ whole genome shotgun (WGS) entry which is preliminary data.</text>
</comment>
<dbReference type="InterPro" id="IPR011051">
    <property type="entry name" value="RmlC_Cupin_sf"/>
</dbReference>
<keyword evidence="4" id="KW-1185">Reference proteome</keyword>
<feature type="signal peptide" evidence="1">
    <location>
        <begin position="1"/>
        <end position="26"/>
    </location>
</feature>
<dbReference type="CDD" id="cd02244">
    <property type="entry name" value="cupin_7S_vicilin-like_N"/>
    <property type="match status" value="1"/>
</dbReference>
<evidence type="ECO:0000259" key="2">
    <source>
        <dbReference type="SMART" id="SM00835"/>
    </source>
</evidence>
<feature type="domain" description="Cupin type-1" evidence="2">
    <location>
        <begin position="84"/>
        <end position="215"/>
    </location>
</feature>
<dbReference type="PANTHER" id="PTHR31189:SF13">
    <property type="entry name" value="CUPINCIN"/>
    <property type="match status" value="1"/>
</dbReference>
<dbReference type="OrthoDB" id="1912756at2759"/>
<sequence length="459" mass="52972">MAFFLKSKFLLLLCFISLLSVNLILAFETEHPDELQMCKDRCRPQERFDERQEEQCERRCEDYYGEEQWRGREEEEEQHRENPYLFDEQSFKTVIREDEGSVRVLEKFTRRSELLRGLENFRVSFYEANPSTFTVPNHWDAESVSIVIRGRGTISLVRHDKRETYNIKQGDILRFPAGTVVYLVNTDKHEKLQIIDFVHAFSIPGHFKVPREKVERLFRQEKKGVFLRASEKQLKELSRHASSSEGGFKFWPFGRGGRSSGPFNLFEKQPFFSNDFGELYEAKPHEFKHLPELDVGVSFANISRGAMLGPYFNSRAVKVSVVVQGKGDFEMACPHHHPSTSDDPYDLERERVSGPHYQKVRGQLRPGVVVVEPAGHPFVMVASDDENLQIVCFEVNAEHNKKIQVAGKGNVIQQLEKEAKELSFGVPVREIDEVFNSQRKSFFFPGPGHRRHGGGRASA</sequence>
<evidence type="ECO:0000313" key="4">
    <source>
        <dbReference type="Proteomes" id="UP001141806"/>
    </source>
</evidence>
<dbReference type="Pfam" id="PF00190">
    <property type="entry name" value="Cupin_1"/>
    <property type="match status" value="2"/>
</dbReference>
<dbReference type="AlphaFoldDB" id="A0A9Q0H3N9"/>
<evidence type="ECO:0000256" key="1">
    <source>
        <dbReference type="SAM" id="SignalP"/>
    </source>
</evidence>
<proteinExistence type="predicted"/>
<dbReference type="EMBL" id="JAMYWD010000011">
    <property type="protein sequence ID" value="KAJ4957012.1"/>
    <property type="molecule type" value="Genomic_DNA"/>
</dbReference>
<name>A0A9Q0H3N9_9MAGN</name>
<feature type="domain" description="Cupin type-1" evidence="2">
    <location>
        <begin position="263"/>
        <end position="432"/>
    </location>
</feature>
<organism evidence="3 4">
    <name type="scientific">Protea cynaroides</name>
    <dbReference type="NCBI Taxonomy" id="273540"/>
    <lineage>
        <taxon>Eukaryota</taxon>
        <taxon>Viridiplantae</taxon>
        <taxon>Streptophyta</taxon>
        <taxon>Embryophyta</taxon>
        <taxon>Tracheophyta</taxon>
        <taxon>Spermatophyta</taxon>
        <taxon>Magnoliopsida</taxon>
        <taxon>Proteales</taxon>
        <taxon>Proteaceae</taxon>
        <taxon>Protea</taxon>
    </lineage>
</organism>
<keyword evidence="1" id="KW-0732">Signal</keyword>
<dbReference type="InterPro" id="IPR006045">
    <property type="entry name" value="Cupin_1"/>
</dbReference>
<dbReference type="SUPFAM" id="SSF51182">
    <property type="entry name" value="RmlC-like cupins"/>
    <property type="match status" value="2"/>
</dbReference>
<dbReference type="Gene3D" id="2.60.120.10">
    <property type="entry name" value="Jelly Rolls"/>
    <property type="match status" value="3"/>
</dbReference>
<accession>A0A9Q0H3N9</accession>
<reference evidence="3" key="1">
    <citation type="journal article" date="2023" name="Plant J.">
        <title>The genome of the king protea, Protea cynaroides.</title>
        <authorList>
            <person name="Chang J."/>
            <person name="Duong T.A."/>
            <person name="Schoeman C."/>
            <person name="Ma X."/>
            <person name="Roodt D."/>
            <person name="Barker N."/>
            <person name="Li Z."/>
            <person name="Van de Peer Y."/>
            <person name="Mizrachi E."/>
        </authorList>
    </citation>
    <scope>NUCLEOTIDE SEQUENCE</scope>
    <source>
        <tissue evidence="3">Young leaves</tissue>
    </source>
</reference>
<dbReference type="CDD" id="cd02245">
    <property type="entry name" value="cupin_7S_vicilin-like_C"/>
    <property type="match status" value="1"/>
</dbReference>
<dbReference type="SMART" id="SM00835">
    <property type="entry name" value="Cupin_1"/>
    <property type="match status" value="2"/>
</dbReference>
<dbReference type="InterPro" id="IPR014710">
    <property type="entry name" value="RmlC-like_jellyroll"/>
</dbReference>
<gene>
    <name evidence="3" type="ORF">NE237_013795</name>
</gene>
<protein>
    <recommendedName>
        <fullName evidence="2">Cupin type-1 domain-containing protein</fullName>
    </recommendedName>
</protein>
<feature type="chain" id="PRO_5040452009" description="Cupin type-1 domain-containing protein" evidence="1">
    <location>
        <begin position="27"/>
        <end position="459"/>
    </location>
</feature>
<dbReference type="Proteomes" id="UP001141806">
    <property type="component" value="Unassembled WGS sequence"/>
</dbReference>